<protein>
    <submittedName>
        <fullName evidence="3">DUF2911 domain-containing protein</fullName>
    </submittedName>
</protein>
<evidence type="ECO:0000313" key="3">
    <source>
        <dbReference type="EMBL" id="TYZ08378.1"/>
    </source>
</evidence>
<dbReference type="EMBL" id="VTHL01000013">
    <property type="protein sequence ID" value="TYZ08378.1"/>
    <property type="molecule type" value="Genomic_DNA"/>
</dbReference>
<evidence type="ECO:0000313" key="4">
    <source>
        <dbReference type="Proteomes" id="UP000322791"/>
    </source>
</evidence>
<sequence length="183" mass="19972">MKNLLRFGLLSTLWLACLLLSFGSLAQEKMPEDKSKRPSPPATATAKTPAGTITIDYSRPSVKGRKVFGGLVPLGQVWRTGANEATTFTVDKNVLVEGKALPAGKYALFSIPGEQAWTLIFNKVANQWGAYEYKEEQDALRVQVPAKTAANATEQLTFQVDKSGKVTLLWEKAQVAFTVKPAK</sequence>
<dbReference type="PROSITE" id="PS51257">
    <property type="entry name" value="PROKAR_LIPOPROTEIN"/>
    <property type="match status" value="1"/>
</dbReference>
<organism evidence="3 4">
    <name type="scientific">Hymenobacter lutimineralis</name>
    <dbReference type="NCBI Taxonomy" id="2606448"/>
    <lineage>
        <taxon>Bacteria</taxon>
        <taxon>Pseudomonadati</taxon>
        <taxon>Bacteroidota</taxon>
        <taxon>Cytophagia</taxon>
        <taxon>Cytophagales</taxon>
        <taxon>Hymenobacteraceae</taxon>
        <taxon>Hymenobacter</taxon>
    </lineage>
</organism>
<dbReference type="Proteomes" id="UP000322791">
    <property type="component" value="Unassembled WGS sequence"/>
</dbReference>
<name>A0A5D6UZX8_9BACT</name>
<comment type="caution">
    <text evidence="3">The sequence shown here is derived from an EMBL/GenBank/DDBJ whole genome shotgun (WGS) entry which is preliminary data.</text>
</comment>
<evidence type="ECO:0000256" key="1">
    <source>
        <dbReference type="SAM" id="MobiDB-lite"/>
    </source>
</evidence>
<dbReference type="RefSeq" id="WP_149071467.1">
    <property type="nucleotide sequence ID" value="NZ_VTHL01000013.1"/>
</dbReference>
<keyword evidence="2" id="KW-0732">Signal</keyword>
<feature type="chain" id="PRO_5022839435" evidence="2">
    <location>
        <begin position="27"/>
        <end position="183"/>
    </location>
</feature>
<feature type="region of interest" description="Disordered" evidence="1">
    <location>
        <begin position="30"/>
        <end position="50"/>
    </location>
</feature>
<accession>A0A5D6UZX8</accession>
<keyword evidence="4" id="KW-1185">Reference proteome</keyword>
<evidence type="ECO:0000256" key="2">
    <source>
        <dbReference type="SAM" id="SignalP"/>
    </source>
</evidence>
<dbReference type="Pfam" id="PF11138">
    <property type="entry name" value="DUF2911"/>
    <property type="match status" value="1"/>
</dbReference>
<gene>
    <name evidence="3" type="ORF">FY528_13085</name>
</gene>
<dbReference type="InterPro" id="IPR021314">
    <property type="entry name" value="DUF2911"/>
</dbReference>
<proteinExistence type="predicted"/>
<feature type="signal peptide" evidence="2">
    <location>
        <begin position="1"/>
        <end position="26"/>
    </location>
</feature>
<dbReference type="AlphaFoldDB" id="A0A5D6UZX8"/>
<reference evidence="3 4" key="1">
    <citation type="submission" date="2019-08" db="EMBL/GenBank/DDBJ databases">
        <authorList>
            <person name="Seo M.-J."/>
        </authorList>
    </citation>
    <scope>NUCLEOTIDE SEQUENCE [LARGE SCALE GENOMIC DNA]</scope>
    <source>
        <strain evidence="3 4">KIGAM108</strain>
    </source>
</reference>